<feature type="chain" id="PRO_5021822087" evidence="5">
    <location>
        <begin position="23"/>
        <end position="321"/>
    </location>
</feature>
<organism evidence="6 7">
    <name type="scientific">Gimesia fumaroli</name>
    <dbReference type="NCBI Taxonomy" id="2527976"/>
    <lineage>
        <taxon>Bacteria</taxon>
        <taxon>Pseudomonadati</taxon>
        <taxon>Planctomycetota</taxon>
        <taxon>Planctomycetia</taxon>
        <taxon>Planctomycetales</taxon>
        <taxon>Planctomycetaceae</taxon>
        <taxon>Gimesia</taxon>
    </lineage>
</organism>
<dbReference type="EMBL" id="CP037452">
    <property type="protein sequence ID" value="QDV51891.1"/>
    <property type="molecule type" value="Genomic_DNA"/>
</dbReference>
<evidence type="ECO:0000256" key="2">
    <source>
        <dbReference type="ARBA" id="ARBA00022448"/>
    </source>
</evidence>
<dbReference type="PANTHER" id="PTHR42953:SF3">
    <property type="entry name" value="HIGH-AFFINITY ZINC UPTAKE SYSTEM PROTEIN ZNUA"/>
    <property type="match status" value="1"/>
</dbReference>
<dbReference type="AlphaFoldDB" id="A0A518IFL9"/>
<keyword evidence="4" id="KW-0175">Coiled coil</keyword>
<proteinExistence type="inferred from homology"/>
<keyword evidence="7" id="KW-1185">Reference proteome</keyword>
<feature type="signal peptide" evidence="5">
    <location>
        <begin position="1"/>
        <end position="22"/>
    </location>
</feature>
<feature type="coiled-coil region" evidence="4">
    <location>
        <begin position="176"/>
        <end position="203"/>
    </location>
</feature>
<keyword evidence="3 5" id="KW-0732">Signal</keyword>
<dbReference type="PANTHER" id="PTHR42953">
    <property type="entry name" value="HIGH-AFFINITY ZINC UPTAKE SYSTEM PROTEIN ZNUA-RELATED"/>
    <property type="match status" value="1"/>
</dbReference>
<protein>
    <submittedName>
        <fullName evidence="6">High-affinity zinc uptake system binding-protein ZnuA</fullName>
    </submittedName>
</protein>
<name>A0A518IFL9_9PLAN</name>
<dbReference type="KEGG" id="gfm:Enr17x_39500"/>
<keyword evidence="2" id="KW-0813">Transport</keyword>
<evidence type="ECO:0000256" key="5">
    <source>
        <dbReference type="SAM" id="SignalP"/>
    </source>
</evidence>
<sequence length="321" mass="36517" precursor="true">MILNMQRTILLLVLFSVLTLCACQPSPRSKEKKTAENETPVVVVVNYPLQFIVESLVGPEYEVLNPVPPDANPETWLPDDVMIQTIQQADLIVTNGANFADWVKKLSLPRSKVLRTSLSLKDALITVPDFEVHSHGTGGAHSHAGTVAFFWLDPALMARQAEAIAQRLIEIDPQQKESITANLKKLKESLKSLGKKLDQLQAEFPGLHWFSERPVYQYLAQRCDWTMHHLHWKPGVVPTEHDWDKLKTIQQEHKISFLVWEHQPKENRVKDLAEHGIASVVLDPLTGKPAQGDYVSEMQRQLEQLEQFLKQHQLESVKSKK</sequence>
<reference evidence="6 7" key="1">
    <citation type="submission" date="2019-03" db="EMBL/GenBank/DDBJ databases">
        <title>Deep-cultivation of Planctomycetes and their phenomic and genomic characterization uncovers novel biology.</title>
        <authorList>
            <person name="Wiegand S."/>
            <person name="Jogler M."/>
            <person name="Boedeker C."/>
            <person name="Pinto D."/>
            <person name="Vollmers J."/>
            <person name="Rivas-Marin E."/>
            <person name="Kohn T."/>
            <person name="Peeters S.H."/>
            <person name="Heuer A."/>
            <person name="Rast P."/>
            <person name="Oberbeckmann S."/>
            <person name="Bunk B."/>
            <person name="Jeske O."/>
            <person name="Meyerdierks A."/>
            <person name="Storesund J.E."/>
            <person name="Kallscheuer N."/>
            <person name="Luecker S."/>
            <person name="Lage O.M."/>
            <person name="Pohl T."/>
            <person name="Merkel B.J."/>
            <person name="Hornburger P."/>
            <person name="Mueller R.-W."/>
            <person name="Bruemmer F."/>
            <person name="Labrenz M."/>
            <person name="Spormann A.M."/>
            <person name="Op den Camp H."/>
            <person name="Overmann J."/>
            <person name="Amann R."/>
            <person name="Jetten M.S.M."/>
            <person name="Mascher T."/>
            <person name="Medema M.H."/>
            <person name="Devos D.P."/>
            <person name="Kaster A.-K."/>
            <person name="Ovreas L."/>
            <person name="Rohde M."/>
            <person name="Galperin M.Y."/>
            <person name="Jogler C."/>
        </authorList>
    </citation>
    <scope>NUCLEOTIDE SEQUENCE [LARGE SCALE GENOMIC DNA]</scope>
    <source>
        <strain evidence="6 7">Enr17</strain>
    </source>
</reference>
<dbReference type="GO" id="GO:0030001">
    <property type="term" value="P:metal ion transport"/>
    <property type="evidence" value="ECO:0007669"/>
    <property type="project" value="InterPro"/>
</dbReference>
<accession>A0A518IFL9</accession>
<dbReference type="Pfam" id="PF01297">
    <property type="entry name" value="ZnuA"/>
    <property type="match status" value="1"/>
</dbReference>
<evidence type="ECO:0000256" key="4">
    <source>
        <dbReference type="SAM" id="Coils"/>
    </source>
</evidence>
<dbReference type="SUPFAM" id="SSF53807">
    <property type="entry name" value="Helical backbone' metal receptor"/>
    <property type="match status" value="1"/>
</dbReference>
<dbReference type="InterPro" id="IPR006127">
    <property type="entry name" value="ZnuA-like"/>
</dbReference>
<dbReference type="PROSITE" id="PS51257">
    <property type="entry name" value="PROKAR_LIPOPROTEIN"/>
    <property type="match status" value="1"/>
</dbReference>
<dbReference type="InterPro" id="IPR050492">
    <property type="entry name" value="Bact_metal-bind_prot9"/>
</dbReference>
<comment type="similarity">
    <text evidence="1">Belongs to the bacterial solute-binding protein 9 family.</text>
</comment>
<dbReference type="GO" id="GO:0046872">
    <property type="term" value="F:metal ion binding"/>
    <property type="evidence" value="ECO:0007669"/>
    <property type="project" value="InterPro"/>
</dbReference>
<evidence type="ECO:0000313" key="7">
    <source>
        <dbReference type="Proteomes" id="UP000318313"/>
    </source>
</evidence>
<evidence type="ECO:0000256" key="1">
    <source>
        <dbReference type="ARBA" id="ARBA00011028"/>
    </source>
</evidence>
<dbReference type="Proteomes" id="UP000318313">
    <property type="component" value="Chromosome"/>
</dbReference>
<evidence type="ECO:0000256" key="3">
    <source>
        <dbReference type="ARBA" id="ARBA00022729"/>
    </source>
</evidence>
<evidence type="ECO:0000313" key="6">
    <source>
        <dbReference type="EMBL" id="QDV51891.1"/>
    </source>
</evidence>
<gene>
    <name evidence="6" type="primary">znuA</name>
    <name evidence="6" type="ORF">Enr17x_39500</name>
</gene>
<dbReference type="Gene3D" id="3.40.50.1980">
    <property type="entry name" value="Nitrogenase molybdenum iron protein domain"/>
    <property type="match status" value="2"/>
</dbReference>